<dbReference type="HOGENOM" id="CLU_2604980_0_0_6"/>
<organism evidence="1 2">
    <name type="scientific">Thiocystis violascens (strain ATCC 17096 / DSM 198 / 6111)</name>
    <name type="common">Chromatium violascens</name>
    <dbReference type="NCBI Taxonomy" id="765911"/>
    <lineage>
        <taxon>Bacteria</taxon>
        <taxon>Pseudomonadati</taxon>
        <taxon>Pseudomonadota</taxon>
        <taxon>Gammaproteobacteria</taxon>
        <taxon>Chromatiales</taxon>
        <taxon>Chromatiaceae</taxon>
        <taxon>Thiocystis</taxon>
    </lineage>
</organism>
<reference evidence="1 2" key="1">
    <citation type="submission" date="2012-06" db="EMBL/GenBank/DDBJ databases">
        <title>Complete sequence of Thiocystis violascens DSM 198.</title>
        <authorList>
            <consortium name="US DOE Joint Genome Institute"/>
            <person name="Lucas S."/>
            <person name="Han J."/>
            <person name="Lapidus A."/>
            <person name="Cheng J.-F."/>
            <person name="Goodwin L."/>
            <person name="Pitluck S."/>
            <person name="Peters L."/>
            <person name="Ovchinnikova G."/>
            <person name="Teshima H."/>
            <person name="Detter J.C."/>
            <person name="Han C."/>
            <person name="Tapia R."/>
            <person name="Land M."/>
            <person name="Hauser L."/>
            <person name="Kyrpides N."/>
            <person name="Ivanova N."/>
            <person name="Pagani I."/>
            <person name="Vogl K."/>
            <person name="Liu Z."/>
            <person name="Frigaard N.-U."/>
            <person name="Bryant D."/>
            <person name="Woyke T."/>
        </authorList>
    </citation>
    <scope>NUCLEOTIDE SEQUENCE [LARGE SCALE GENOMIC DNA]</scope>
    <source>
        <strain evidence="2">ATCC 17096 / DSM 198 / 6111</strain>
    </source>
</reference>
<proteinExistence type="predicted"/>
<accession>I3Y5K0</accession>
<dbReference type="EMBL" id="CP003154">
    <property type="protein sequence ID" value="AFL72268.1"/>
    <property type="molecule type" value="Genomic_DNA"/>
</dbReference>
<evidence type="ECO:0000313" key="1">
    <source>
        <dbReference type="EMBL" id="AFL72268.1"/>
    </source>
</evidence>
<dbReference type="Proteomes" id="UP000006062">
    <property type="component" value="Chromosome"/>
</dbReference>
<dbReference type="RefSeq" id="WP_014776776.1">
    <property type="nucleotide sequence ID" value="NC_018012.1"/>
</dbReference>
<sequence>MTTGEHIEELKEALRGILSELTSRMDAIETDASTARALNRARLEYLEKREEDRSLLEKLARSVKRAETATSKGKFRAKR</sequence>
<dbReference type="KEGG" id="tvi:Thivi_0197"/>
<evidence type="ECO:0000313" key="2">
    <source>
        <dbReference type="Proteomes" id="UP000006062"/>
    </source>
</evidence>
<keyword evidence="2" id="KW-1185">Reference proteome</keyword>
<protein>
    <submittedName>
        <fullName evidence="1">Uncharacterized protein</fullName>
    </submittedName>
</protein>
<name>I3Y5K0_THIV6</name>
<gene>
    <name evidence="1" type="ordered locus">Thivi_0197</name>
</gene>
<dbReference type="AlphaFoldDB" id="I3Y5K0"/>